<accession>D8TM96</accession>
<dbReference type="GO" id="GO:0051123">
    <property type="term" value="P:RNA polymerase II preinitiation complex assembly"/>
    <property type="evidence" value="ECO:0007669"/>
    <property type="project" value="TreeGrafter"/>
</dbReference>
<dbReference type="STRING" id="3068.D8TM96"/>
<gene>
    <name evidence="7" type="ORF">VOLCADRAFT_47527</name>
</gene>
<dbReference type="GO" id="GO:0000124">
    <property type="term" value="C:SAGA complex"/>
    <property type="evidence" value="ECO:0007669"/>
    <property type="project" value="InterPro"/>
</dbReference>
<dbReference type="Pfam" id="PF03847">
    <property type="entry name" value="TFIID_20kDa"/>
    <property type="match status" value="1"/>
</dbReference>
<dbReference type="Proteomes" id="UP000001058">
    <property type="component" value="Unassembled WGS sequence"/>
</dbReference>
<dbReference type="GO" id="GO:0017025">
    <property type="term" value="F:TBP-class protein binding"/>
    <property type="evidence" value="ECO:0007669"/>
    <property type="project" value="TreeGrafter"/>
</dbReference>
<dbReference type="eggNOG" id="KOG1142">
    <property type="taxonomic scope" value="Eukaryota"/>
</dbReference>
<evidence type="ECO:0000256" key="4">
    <source>
        <dbReference type="ARBA" id="ARBA00023163"/>
    </source>
</evidence>
<dbReference type="AlphaFoldDB" id="D8TM96"/>
<feature type="domain" description="Transcription initiation factor TFIID subunit 12" evidence="6">
    <location>
        <begin position="2"/>
        <end position="57"/>
    </location>
</feature>
<dbReference type="GeneID" id="9620381"/>
<organism evidence="8">
    <name type="scientific">Volvox carteri f. nagariensis</name>
    <dbReference type="NCBI Taxonomy" id="3068"/>
    <lineage>
        <taxon>Eukaryota</taxon>
        <taxon>Viridiplantae</taxon>
        <taxon>Chlorophyta</taxon>
        <taxon>core chlorophytes</taxon>
        <taxon>Chlorophyceae</taxon>
        <taxon>CS clade</taxon>
        <taxon>Chlamydomonadales</taxon>
        <taxon>Volvocaceae</taxon>
        <taxon>Volvox</taxon>
    </lineage>
</organism>
<dbReference type="OrthoDB" id="2193432at2759"/>
<evidence type="ECO:0000256" key="1">
    <source>
        <dbReference type="ARBA" id="ARBA00004123"/>
    </source>
</evidence>
<feature type="non-terminal residue" evidence="7">
    <location>
        <position position="89"/>
    </location>
</feature>
<evidence type="ECO:0000256" key="3">
    <source>
        <dbReference type="ARBA" id="ARBA00023015"/>
    </source>
</evidence>
<evidence type="ECO:0000256" key="2">
    <source>
        <dbReference type="ARBA" id="ARBA00007530"/>
    </source>
</evidence>
<evidence type="ECO:0000313" key="8">
    <source>
        <dbReference type="Proteomes" id="UP000001058"/>
    </source>
</evidence>
<dbReference type="RefSeq" id="XP_002947555.1">
    <property type="nucleotide sequence ID" value="XM_002947509.1"/>
</dbReference>
<evidence type="ECO:0000259" key="6">
    <source>
        <dbReference type="Pfam" id="PF03847"/>
    </source>
</evidence>
<dbReference type="SUPFAM" id="SSF47113">
    <property type="entry name" value="Histone-fold"/>
    <property type="match status" value="1"/>
</dbReference>
<dbReference type="EMBL" id="GL378327">
    <property type="protein sequence ID" value="EFJ51603.1"/>
    <property type="molecule type" value="Genomic_DNA"/>
</dbReference>
<dbReference type="GO" id="GO:0046982">
    <property type="term" value="F:protein heterodimerization activity"/>
    <property type="evidence" value="ECO:0007669"/>
    <property type="project" value="InterPro"/>
</dbReference>
<name>D8TM96_VOLCA</name>
<dbReference type="GO" id="GO:0003677">
    <property type="term" value="F:DNA binding"/>
    <property type="evidence" value="ECO:0007669"/>
    <property type="project" value="TreeGrafter"/>
</dbReference>
<comment type="subcellular location">
    <subcellularLocation>
        <location evidence="1">Nucleus</location>
    </subcellularLocation>
</comment>
<evidence type="ECO:0000313" key="7">
    <source>
        <dbReference type="EMBL" id="EFJ51603.1"/>
    </source>
</evidence>
<dbReference type="KEGG" id="vcn:VOLCADRAFT_47527"/>
<keyword evidence="3" id="KW-0805">Transcription regulation</keyword>
<dbReference type="PANTHER" id="PTHR12264">
    <property type="entry name" value="TRANSCRIPTION INITIATION FACTOR TFIID SUBUNIT 12"/>
    <property type="match status" value="1"/>
</dbReference>
<keyword evidence="5" id="KW-0539">Nucleus</keyword>
<keyword evidence="4" id="KW-0804">Transcription</keyword>
<dbReference type="InterPro" id="IPR003228">
    <property type="entry name" value="TFIID_TAF12_dom"/>
</dbReference>
<comment type="similarity">
    <text evidence="2">Belongs to the TAF12 family.</text>
</comment>
<sequence length="89" mass="10396">MDRDYVVDPATESALLEFYTEWIGNAVALGCEVAKRRKSNILKARDIALHLERSWNLYVPGFNGEMLKPYRRPHASELHRQRQLAVRRT</sequence>
<dbReference type="GO" id="GO:0005669">
    <property type="term" value="C:transcription factor TFIID complex"/>
    <property type="evidence" value="ECO:0007669"/>
    <property type="project" value="InterPro"/>
</dbReference>
<protein>
    <recommendedName>
        <fullName evidence="6">Transcription initiation factor TFIID subunit 12 domain-containing protein</fullName>
    </recommendedName>
</protein>
<evidence type="ECO:0000256" key="5">
    <source>
        <dbReference type="ARBA" id="ARBA00023242"/>
    </source>
</evidence>
<dbReference type="CDD" id="cd07981">
    <property type="entry name" value="HFD_TAF12"/>
    <property type="match status" value="1"/>
</dbReference>
<proteinExistence type="inferred from homology"/>
<keyword evidence="8" id="KW-1185">Reference proteome</keyword>
<dbReference type="InParanoid" id="D8TM96"/>
<dbReference type="Gene3D" id="1.10.20.10">
    <property type="entry name" value="Histone, subunit A"/>
    <property type="match status" value="1"/>
</dbReference>
<dbReference type="InterPro" id="IPR037794">
    <property type="entry name" value="TAF12"/>
</dbReference>
<reference evidence="7 8" key="1">
    <citation type="journal article" date="2010" name="Science">
        <title>Genomic analysis of organismal complexity in the multicellular green alga Volvox carteri.</title>
        <authorList>
            <person name="Prochnik S.E."/>
            <person name="Umen J."/>
            <person name="Nedelcu A.M."/>
            <person name="Hallmann A."/>
            <person name="Miller S.M."/>
            <person name="Nishii I."/>
            <person name="Ferris P."/>
            <person name="Kuo A."/>
            <person name="Mitros T."/>
            <person name="Fritz-Laylin L.K."/>
            <person name="Hellsten U."/>
            <person name="Chapman J."/>
            <person name="Simakov O."/>
            <person name="Rensing S.A."/>
            <person name="Terry A."/>
            <person name="Pangilinan J."/>
            <person name="Kapitonov V."/>
            <person name="Jurka J."/>
            <person name="Salamov A."/>
            <person name="Shapiro H."/>
            <person name="Schmutz J."/>
            <person name="Grimwood J."/>
            <person name="Lindquist E."/>
            <person name="Lucas S."/>
            <person name="Grigoriev I.V."/>
            <person name="Schmitt R."/>
            <person name="Kirk D."/>
            <person name="Rokhsar D.S."/>
        </authorList>
    </citation>
    <scope>NUCLEOTIDE SEQUENCE [LARGE SCALE GENOMIC DNA]</scope>
    <source>
        <strain evidence="8">f. Nagariensis / Eve</strain>
    </source>
</reference>
<dbReference type="InterPro" id="IPR009072">
    <property type="entry name" value="Histone-fold"/>
</dbReference>
<dbReference type="PANTHER" id="PTHR12264:SF21">
    <property type="entry name" value="TRANSCRIPTION INITIATION FACTOR TFIID SUBUNIT 12"/>
    <property type="match status" value="1"/>
</dbReference>